<dbReference type="Pfam" id="PF14223">
    <property type="entry name" value="Retrotran_gag_2"/>
    <property type="match status" value="1"/>
</dbReference>
<reference evidence="2" key="1">
    <citation type="journal article" date="2012" name="Science">
        <title>The Paleozoic origin of enzymatic lignin decomposition reconstructed from 31 fungal genomes.</title>
        <authorList>
            <person name="Floudas D."/>
            <person name="Binder M."/>
            <person name="Riley R."/>
            <person name="Barry K."/>
            <person name="Blanchette R.A."/>
            <person name="Henrissat B."/>
            <person name="Martinez A.T."/>
            <person name="Otillar R."/>
            <person name="Spatafora J.W."/>
            <person name="Yadav J.S."/>
            <person name="Aerts A."/>
            <person name="Benoit I."/>
            <person name="Boyd A."/>
            <person name="Carlson A."/>
            <person name="Copeland A."/>
            <person name="Coutinho P.M."/>
            <person name="de Vries R.P."/>
            <person name="Ferreira P."/>
            <person name="Findley K."/>
            <person name="Foster B."/>
            <person name="Gaskell J."/>
            <person name="Glotzer D."/>
            <person name="Gorecki P."/>
            <person name="Heitman J."/>
            <person name="Hesse C."/>
            <person name="Hori C."/>
            <person name="Igarashi K."/>
            <person name="Jurgens J.A."/>
            <person name="Kallen N."/>
            <person name="Kersten P."/>
            <person name="Kohler A."/>
            <person name="Kuees U."/>
            <person name="Kumar T.K.A."/>
            <person name="Kuo A."/>
            <person name="LaButti K."/>
            <person name="Larrondo L.F."/>
            <person name="Lindquist E."/>
            <person name="Ling A."/>
            <person name="Lombard V."/>
            <person name="Lucas S."/>
            <person name="Lundell T."/>
            <person name="Martin R."/>
            <person name="McLaughlin D.J."/>
            <person name="Morgenstern I."/>
            <person name="Morin E."/>
            <person name="Murat C."/>
            <person name="Nagy L.G."/>
            <person name="Nolan M."/>
            <person name="Ohm R.A."/>
            <person name="Patyshakuliyeva A."/>
            <person name="Rokas A."/>
            <person name="Ruiz-Duenas F.J."/>
            <person name="Sabat G."/>
            <person name="Salamov A."/>
            <person name="Samejima M."/>
            <person name="Schmutz J."/>
            <person name="Slot J.C."/>
            <person name="St John F."/>
            <person name="Stenlid J."/>
            <person name="Sun H."/>
            <person name="Sun S."/>
            <person name="Syed K."/>
            <person name="Tsang A."/>
            <person name="Wiebenga A."/>
            <person name="Young D."/>
            <person name="Pisabarro A."/>
            <person name="Eastwood D.C."/>
            <person name="Martin F."/>
            <person name="Cullen D."/>
            <person name="Grigoriev I.V."/>
            <person name="Hibbett D.S."/>
        </authorList>
    </citation>
    <scope>NUCLEOTIDE SEQUENCE [LARGE SCALE GENOMIC DNA]</scope>
    <source>
        <strain evidence="2">TFB10046</strain>
    </source>
</reference>
<proteinExistence type="predicted"/>
<feature type="non-terminal residue" evidence="1">
    <location>
        <position position="122"/>
    </location>
</feature>
<accession>J0D5T0</accession>
<organism evidence="1 2">
    <name type="scientific">Auricularia subglabra (strain TFB-10046 / SS5)</name>
    <name type="common">White-rot fungus</name>
    <name type="synonym">Auricularia delicata (strain TFB10046)</name>
    <dbReference type="NCBI Taxonomy" id="717982"/>
    <lineage>
        <taxon>Eukaryota</taxon>
        <taxon>Fungi</taxon>
        <taxon>Dikarya</taxon>
        <taxon>Basidiomycota</taxon>
        <taxon>Agaricomycotina</taxon>
        <taxon>Agaricomycetes</taxon>
        <taxon>Auriculariales</taxon>
        <taxon>Auriculariaceae</taxon>
        <taxon>Auricularia</taxon>
    </lineage>
</organism>
<gene>
    <name evidence="1" type="ORF">AURDEDRAFT_76417</name>
</gene>
<dbReference type="KEGG" id="adl:AURDEDRAFT_76417"/>
<evidence type="ECO:0000313" key="2">
    <source>
        <dbReference type="Proteomes" id="UP000006514"/>
    </source>
</evidence>
<dbReference type="AlphaFoldDB" id="J0D5T0"/>
<dbReference type="Proteomes" id="UP000006514">
    <property type="component" value="Unassembled WGS sequence"/>
</dbReference>
<dbReference type="OrthoDB" id="2847449at2759"/>
<dbReference type="EMBL" id="JH687989">
    <property type="protein sequence ID" value="EJD34165.1"/>
    <property type="molecule type" value="Genomic_DNA"/>
</dbReference>
<dbReference type="InParanoid" id="J0D5T0"/>
<keyword evidence="2" id="KW-1185">Reference proteome</keyword>
<protein>
    <recommendedName>
        <fullName evidence="3">Retrotransposon Copia-like N-terminal domain-containing protein</fullName>
    </recommendedName>
</protein>
<sequence>MSNQTQTATLSGGYRIEMLSGSNWLPWKRRMLAIMRDSDLEMYIKEGAERPKTTATTDTTAKDAELAAQKAWDIGDSKARTRIELSVGDSEMVHLTGAETAREMWEQLIQVKEARGRSGILA</sequence>
<name>J0D5T0_AURST</name>
<evidence type="ECO:0000313" key="1">
    <source>
        <dbReference type="EMBL" id="EJD34165.1"/>
    </source>
</evidence>
<evidence type="ECO:0008006" key="3">
    <source>
        <dbReference type="Google" id="ProtNLM"/>
    </source>
</evidence>
<dbReference type="OMA" id="CKVRMSA"/>